<accession>A0ABD0PK27</accession>
<evidence type="ECO:0000313" key="1">
    <source>
        <dbReference type="EMBL" id="KAL0174219.1"/>
    </source>
</evidence>
<feature type="non-terminal residue" evidence="1">
    <location>
        <position position="1"/>
    </location>
</feature>
<keyword evidence="2" id="KW-1185">Reference proteome</keyword>
<organism evidence="1 2">
    <name type="scientific">Cirrhinus mrigala</name>
    <name type="common">Mrigala</name>
    <dbReference type="NCBI Taxonomy" id="683832"/>
    <lineage>
        <taxon>Eukaryota</taxon>
        <taxon>Metazoa</taxon>
        <taxon>Chordata</taxon>
        <taxon>Craniata</taxon>
        <taxon>Vertebrata</taxon>
        <taxon>Euteleostomi</taxon>
        <taxon>Actinopterygii</taxon>
        <taxon>Neopterygii</taxon>
        <taxon>Teleostei</taxon>
        <taxon>Ostariophysi</taxon>
        <taxon>Cypriniformes</taxon>
        <taxon>Cyprinidae</taxon>
        <taxon>Labeoninae</taxon>
        <taxon>Labeonini</taxon>
        <taxon>Cirrhinus</taxon>
    </lineage>
</organism>
<dbReference type="AlphaFoldDB" id="A0ABD0PK27"/>
<feature type="non-terminal residue" evidence="1">
    <location>
        <position position="55"/>
    </location>
</feature>
<dbReference type="EMBL" id="JAMKFB020000015">
    <property type="protein sequence ID" value="KAL0174219.1"/>
    <property type="molecule type" value="Genomic_DNA"/>
</dbReference>
<name>A0ABD0PK27_CIRMR</name>
<sequence>SFISEKERLDAKAGFDADAERSAGLGPKWDMKTCPCARAELQNTPAFSDSGNDSC</sequence>
<dbReference type="Proteomes" id="UP001529510">
    <property type="component" value="Unassembled WGS sequence"/>
</dbReference>
<comment type="caution">
    <text evidence="1">The sequence shown here is derived from an EMBL/GenBank/DDBJ whole genome shotgun (WGS) entry which is preliminary data.</text>
</comment>
<reference evidence="1 2" key="1">
    <citation type="submission" date="2024-05" db="EMBL/GenBank/DDBJ databases">
        <title>Genome sequencing and assembly of Indian major carp, Cirrhinus mrigala (Hamilton, 1822).</title>
        <authorList>
            <person name="Mohindra V."/>
            <person name="Chowdhury L.M."/>
            <person name="Lal K."/>
            <person name="Jena J.K."/>
        </authorList>
    </citation>
    <scope>NUCLEOTIDE SEQUENCE [LARGE SCALE GENOMIC DNA]</scope>
    <source>
        <strain evidence="1">CM1030</strain>
        <tissue evidence="1">Blood</tissue>
    </source>
</reference>
<gene>
    <name evidence="1" type="ORF">M9458_030187</name>
</gene>
<proteinExistence type="predicted"/>
<evidence type="ECO:0000313" key="2">
    <source>
        <dbReference type="Proteomes" id="UP001529510"/>
    </source>
</evidence>
<protein>
    <submittedName>
        <fullName evidence="1">Uncharacterized protein</fullName>
    </submittedName>
</protein>